<proteinExistence type="predicted"/>
<organism evidence="2 3">
    <name type="scientific">Allofournierella massiliensis</name>
    <dbReference type="NCBI Taxonomy" id="1650663"/>
    <lineage>
        <taxon>Bacteria</taxon>
        <taxon>Bacillati</taxon>
        <taxon>Bacillota</taxon>
        <taxon>Clostridia</taxon>
        <taxon>Eubacteriales</taxon>
        <taxon>Oscillospiraceae</taxon>
        <taxon>Allofournierella</taxon>
    </lineage>
</organism>
<feature type="domain" description="HTH LytTR-type" evidence="1">
    <location>
        <begin position="41"/>
        <end position="145"/>
    </location>
</feature>
<protein>
    <submittedName>
        <fullName evidence="2">LytTR family DNA-binding domain-containing protein</fullName>
    </submittedName>
</protein>
<dbReference type="PANTHER" id="PTHR37299">
    <property type="entry name" value="TRANSCRIPTIONAL REGULATOR-RELATED"/>
    <property type="match status" value="1"/>
</dbReference>
<dbReference type="GO" id="GO:0003677">
    <property type="term" value="F:DNA binding"/>
    <property type="evidence" value="ECO:0007669"/>
    <property type="project" value="UniProtKB-KW"/>
</dbReference>
<dbReference type="PROSITE" id="PS50930">
    <property type="entry name" value="HTH_LYTTR"/>
    <property type="match status" value="1"/>
</dbReference>
<reference evidence="2 3" key="1">
    <citation type="submission" date="2023-06" db="EMBL/GenBank/DDBJ databases">
        <title>Identification and characterization of horizontal gene transfer across gut microbiota members of farm animals based on homology search.</title>
        <authorList>
            <person name="Schwarzerova J."/>
            <person name="Nykrynova M."/>
            <person name="Jureckova K."/>
            <person name="Cejkova D."/>
            <person name="Rychlik I."/>
        </authorList>
    </citation>
    <scope>NUCLEOTIDE SEQUENCE [LARGE SCALE GENOMIC DNA]</scope>
    <source>
        <strain evidence="2 3">ET340</strain>
    </source>
</reference>
<gene>
    <name evidence="2" type="ORF">QUW08_09385</name>
</gene>
<evidence type="ECO:0000259" key="1">
    <source>
        <dbReference type="PROSITE" id="PS50930"/>
    </source>
</evidence>
<keyword evidence="2" id="KW-0238">DNA-binding</keyword>
<sequence>MRIQLHTDPSLEETVVTVACPALDDATARLLASLQAFGRKLTGQADGQAYLLDPEEVLYIDTVDKLVFLYTRQAVYESPLRLYELEERLAGCGFLRAGKSCLVNLDRVRSIRPELGGRLQLTMESGERLFVSRQYAPAFKQILGL</sequence>
<dbReference type="SMART" id="SM00850">
    <property type="entry name" value="LytTR"/>
    <property type="match status" value="1"/>
</dbReference>
<dbReference type="Proteomes" id="UP001529380">
    <property type="component" value="Unassembled WGS sequence"/>
</dbReference>
<dbReference type="InterPro" id="IPR007492">
    <property type="entry name" value="LytTR_DNA-bd_dom"/>
</dbReference>
<dbReference type="Pfam" id="PF04397">
    <property type="entry name" value="LytTR"/>
    <property type="match status" value="1"/>
</dbReference>
<comment type="caution">
    <text evidence="2">The sequence shown here is derived from an EMBL/GenBank/DDBJ whole genome shotgun (WGS) entry which is preliminary data.</text>
</comment>
<dbReference type="RefSeq" id="WP_289600023.1">
    <property type="nucleotide sequence ID" value="NZ_JAUDCL010000015.1"/>
</dbReference>
<dbReference type="InterPro" id="IPR046947">
    <property type="entry name" value="LytR-like"/>
</dbReference>
<dbReference type="PANTHER" id="PTHR37299:SF4">
    <property type="entry name" value="TRANSCRIPTIONAL REGULATOR"/>
    <property type="match status" value="1"/>
</dbReference>
<evidence type="ECO:0000313" key="2">
    <source>
        <dbReference type="EMBL" id="MDM8201503.1"/>
    </source>
</evidence>
<dbReference type="Gene3D" id="2.40.50.1020">
    <property type="entry name" value="LytTr DNA-binding domain"/>
    <property type="match status" value="1"/>
</dbReference>
<dbReference type="EMBL" id="JAUDCL010000015">
    <property type="protein sequence ID" value="MDM8201503.1"/>
    <property type="molecule type" value="Genomic_DNA"/>
</dbReference>
<accession>A0ABT7UT53</accession>
<keyword evidence="3" id="KW-1185">Reference proteome</keyword>
<name>A0ABT7UT53_9FIRM</name>
<evidence type="ECO:0000313" key="3">
    <source>
        <dbReference type="Proteomes" id="UP001529380"/>
    </source>
</evidence>